<dbReference type="InterPro" id="IPR000086">
    <property type="entry name" value="NUDIX_hydrolase_dom"/>
</dbReference>
<keyword evidence="3" id="KW-1185">Reference proteome</keyword>
<dbReference type="EMBL" id="FNXT01000524">
    <property type="protein sequence ID" value="SZX64986.1"/>
    <property type="molecule type" value="Genomic_DNA"/>
</dbReference>
<dbReference type="PANTHER" id="PTHR43736">
    <property type="entry name" value="ADP-RIBOSE PYROPHOSPHATASE"/>
    <property type="match status" value="1"/>
</dbReference>
<dbReference type="Gene3D" id="3.90.79.10">
    <property type="entry name" value="Nucleoside Triphosphate Pyrophosphohydrolase"/>
    <property type="match status" value="1"/>
</dbReference>
<reference evidence="2 3" key="1">
    <citation type="submission" date="2016-10" db="EMBL/GenBank/DDBJ databases">
        <authorList>
            <person name="Cai Z."/>
        </authorList>
    </citation>
    <scope>NUCLEOTIDE SEQUENCE [LARGE SCALE GENOMIC DNA]</scope>
</reference>
<dbReference type="Proteomes" id="UP000256970">
    <property type="component" value="Unassembled WGS sequence"/>
</dbReference>
<sequence>MAAEATSIQQPSSAAESAAALQPGAPEKLGAGLLLCCQGQVLLLKRSSKHNDQTWGLPGGNAESADQGLLATAQREAHEELGAVPAYVTRAQILTKRGKRNQKHFTVFVADVQPSAAQQYVPRLNAEHSEWRWVPWEQVVAAGSGAATENQLQLHPVVRQLAQQHALEVQNVLQACQQPEG</sequence>
<proteinExistence type="predicted"/>
<dbReference type="CDD" id="cd02883">
    <property type="entry name" value="NUDIX_Hydrolase"/>
    <property type="match status" value="1"/>
</dbReference>
<dbReference type="PANTHER" id="PTHR43736:SF1">
    <property type="entry name" value="DIHYDRONEOPTERIN TRIPHOSPHATE DIPHOSPHATASE"/>
    <property type="match status" value="1"/>
</dbReference>
<feature type="domain" description="Nudix hydrolase" evidence="1">
    <location>
        <begin position="26"/>
        <end position="160"/>
    </location>
</feature>
<dbReference type="AlphaFoldDB" id="A0A383VKT3"/>
<evidence type="ECO:0000313" key="2">
    <source>
        <dbReference type="EMBL" id="SZX64986.1"/>
    </source>
</evidence>
<gene>
    <name evidence="2" type="ORF">BQ4739_LOCUS5458</name>
</gene>
<evidence type="ECO:0000259" key="1">
    <source>
        <dbReference type="PROSITE" id="PS51462"/>
    </source>
</evidence>
<name>A0A383VKT3_TETOB</name>
<dbReference type="InterPro" id="IPR015797">
    <property type="entry name" value="NUDIX_hydrolase-like_dom_sf"/>
</dbReference>
<protein>
    <recommendedName>
        <fullName evidence="1">Nudix hydrolase domain-containing protein</fullName>
    </recommendedName>
</protein>
<dbReference type="SUPFAM" id="SSF55811">
    <property type="entry name" value="Nudix"/>
    <property type="match status" value="1"/>
</dbReference>
<dbReference type="Pfam" id="PF00293">
    <property type="entry name" value="NUDIX"/>
    <property type="match status" value="1"/>
</dbReference>
<evidence type="ECO:0000313" key="3">
    <source>
        <dbReference type="Proteomes" id="UP000256970"/>
    </source>
</evidence>
<accession>A0A383VKT3</accession>
<dbReference type="PROSITE" id="PS51462">
    <property type="entry name" value="NUDIX"/>
    <property type="match status" value="1"/>
</dbReference>
<organism evidence="2 3">
    <name type="scientific">Tetradesmus obliquus</name>
    <name type="common">Green alga</name>
    <name type="synonym">Acutodesmus obliquus</name>
    <dbReference type="NCBI Taxonomy" id="3088"/>
    <lineage>
        <taxon>Eukaryota</taxon>
        <taxon>Viridiplantae</taxon>
        <taxon>Chlorophyta</taxon>
        <taxon>core chlorophytes</taxon>
        <taxon>Chlorophyceae</taxon>
        <taxon>CS clade</taxon>
        <taxon>Sphaeropleales</taxon>
        <taxon>Scenedesmaceae</taxon>
        <taxon>Tetradesmus</taxon>
    </lineage>
</organism>